<proteinExistence type="predicted"/>
<evidence type="ECO:0000256" key="1">
    <source>
        <dbReference type="SAM" id="MobiDB-lite"/>
    </source>
</evidence>
<evidence type="ECO:0000313" key="2">
    <source>
        <dbReference type="EMBL" id="RLV58552.1"/>
    </source>
</evidence>
<comment type="caution">
    <text evidence="2">The sequence shown here is derived from an EMBL/GenBank/DDBJ whole genome shotgun (WGS) entry which is preliminary data.</text>
</comment>
<gene>
    <name evidence="2" type="ORF">D5018_16800</name>
</gene>
<dbReference type="OrthoDB" id="9948916at2"/>
<evidence type="ECO:0000313" key="3">
    <source>
        <dbReference type="Proteomes" id="UP000281474"/>
    </source>
</evidence>
<dbReference type="AlphaFoldDB" id="A0A3L8PWY3"/>
<protein>
    <submittedName>
        <fullName evidence="2">Uncharacterized protein</fullName>
    </submittedName>
</protein>
<reference evidence="2 3" key="1">
    <citation type="submission" date="2018-09" db="EMBL/GenBank/DDBJ databases">
        <title>Phylogeny of the Shewanellaceae, and recommendation for two new genera, Pseudoshewanella and Parashewanella.</title>
        <authorList>
            <person name="Wang G."/>
        </authorList>
    </citation>
    <scope>NUCLEOTIDE SEQUENCE [LARGE SCALE GENOMIC DNA]</scope>
    <source>
        <strain evidence="2 3">C51</strain>
    </source>
</reference>
<feature type="region of interest" description="Disordered" evidence="1">
    <location>
        <begin position="1"/>
        <end position="22"/>
    </location>
</feature>
<organism evidence="2 3">
    <name type="scientific">Parashewanella curva</name>
    <dbReference type="NCBI Taxonomy" id="2338552"/>
    <lineage>
        <taxon>Bacteria</taxon>
        <taxon>Pseudomonadati</taxon>
        <taxon>Pseudomonadota</taxon>
        <taxon>Gammaproteobacteria</taxon>
        <taxon>Alteromonadales</taxon>
        <taxon>Shewanellaceae</taxon>
        <taxon>Parashewanella</taxon>
    </lineage>
</organism>
<dbReference type="EMBL" id="QZEI01000066">
    <property type="protein sequence ID" value="RLV58552.1"/>
    <property type="molecule type" value="Genomic_DNA"/>
</dbReference>
<dbReference type="RefSeq" id="WP_121840148.1">
    <property type="nucleotide sequence ID" value="NZ_ML014815.1"/>
</dbReference>
<accession>A0A3L8PWY3</accession>
<sequence>MGNRLKRQKRAKQKAKMSRVQKQHQLEFRSKLNDISYISPELEFIFEGLVEHGDNLYSLVPQMKLFVSKGGESGHNLIYSTAMMFSLYMWWKHYSSDVVYIPTVDSLADGLVHQPEFLKYFD</sequence>
<dbReference type="Proteomes" id="UP000281474">
    <property type="component" value="Unassembled WGS sequence"/>
</dbReference>
<name>A0A3L8PWY3_9GAMM</name>
<keyword evidence="3" id="KW-1185">Reference proteome</keyword>